<keyword evidence="5" id="KW-0560">Oxidoreductase</keyword>
<keyword evidence="3" id="KW-0285">Flavoprotein</keyword>
<evidence type="ECO:0000256" key="2">
    <source>
        <dbReference type="ARBA" id="ARBA00010139"/>
    </source>
</evidence>
<dbReference type="PANTHER" id="PTHR42877">
    <property type="entry name" value="L-ORNITHINE N(5)-MONOOXYGENASE-RELATED"/>
    <property type="match status" value="1"/>
</dbReference>
<keyword evidence="5" id="KW-0503">Monooxygenase</keyword>
<dbReference type="GeneID" id="34449015"/>
<dbReference type="AlphaFoldDB" id="A0A1F8A0W3"/>
<evidence type="ECO:0000313" key="6">
    <source>
        <dbReference type="Proteomes" id="UP000179179"/>
    </source>
</evidence>
<keyword evidence="6" id="KW-1185">Reference proteome</keyword>
<dbReference type="Proteomes" id="UP000179179">
    <property type="component" value="Unassembled WGS sequence"/>
</dbReference>
<evidence type="ECO:0000256" key="4">
    <source>
        <dbReference type="ARBA" id="ARBA00022827"/>
    </source>
</evidence>
<comment type="caution">
    <text evidence="5">The sequence shown here is derived from an EMBL/GenBank/DDBJ whole genome shotgun (WGS) entry which is preliminary data.</text>
</comment>
<dbReference type="RefSeq" id="XP_022389089.1">
    <property type="nucleotide sequence ID" value="XM_022532754.1"/>
</dbReference>
<evidence type="ECO:0000313" key="5">
    <source>
        <dbReference type="EMBL" id="OGM45372.1"/>
    </source>
</evidence>
<accession>A0A1F8A0W3</accession>
<keyword evidence="4" id="KW-0274">FAD</keyword>
<organism evidence="5 6">
    <name type="scientific">Aspergillus bombycis</name>
    <dbReference type="NCBI Taxonomy" id="109264"/>
    <lineage>
        <taxon>Eukaryota</taxon>
        <taxon>Fungi</taxon>
        <taxon>Dikarya</taxon>
        <taxon>Ascomycota</taxon>
        <taxon>Pezizomycotina</taxon>
        <taxon>Eurotiomycetes</taxon>
        <taxon>Eurotiomycetidae</taxon>
        <taxon>Eurotiales</taxon>
        <taxon>Aspergillaceae</taxon>
        <taxon>Aspergillus</taxon>
    </lineage>
</organism>
<dbReference type="OrthoDB" id="74360at2759"/>
<evidence type="ECO:0000256" key="3">
    <source>
        <dbReference type="ARBA" id="ARBA00022630"/>
    </source>
</evidence>
<proteinExistence type="inferred from homology"/>
<evidence type="ECO:0000256" key="1">
    <source>
        <dbReference type="ARBA" id="ARBA00001974"/>
    </source>
</evidence>
<dbReference type="EMBL" id="LYCR01000043">
    <property type="protein sequence ID" value="OGM45372.1"/>
    <property type="molecule type" value="Genomic_DNA"/>
</dbReference>
<dbReference type="PANTHER" id="PTHR42877:SF7">
    <property type="entry name" value="FLAVIN-BINDING MONOOXYGENASE-RELATED"/>
    <property type="match status" value="1"/>
</dbReference>
<name>A0A1F8A0W3_9EURO</name>
<dbReference type="InterPro" id="IPR051209">
    <property type="entry name" value="FAD-bind_Monooxygenase_sf"/>
</dbReference>
<sequence length="111" mass="12782">MQNDRIATIQPKKESCDSFKKYCEQFFKKTVFSLPCRSWYKRGTENGPVTALWPGSSIHFVKVLEKPRFEDYDYTYLGGNDMGWIVLKVYIAHMMSQNAALANTAITLIDS</sequence>
<protein>
    <submittedName>
        <fullName evidence="5">Flavin-binding monooxygenase</fullName>
    </submittedName>
</protein>
<comment type="similarity">
    <text evidence="2">Belongs to the FAD-binding monooxygenase family.</text>
</comment>
<reference evidence="5 6" key="1">
    <citation type="journal article" date="2016" name="Genome Biol. Evol.">
        <title>Draft genome sequence of an aflatoxigenic Aspergillus species, A. bombycis.</title>
        <authorList>
            <person name="Moore G.G."/>
            <person name="Mack B.M."/>
            <person name="Beltz S.B."/>
            <person name="Gilbert M.K."/>
        </authorList>
    </citation>
    <scope>NUCLEOTIDE SEQUENCE [LARGE SCALE GENOMIC DNA]</scope>
    <source>
        <strain evidence="6">NRRL 26010</strain>
    </source>
</reference>
<dbReference type="GO" id="GO:0004497">
    <property type="term" value="F:monooxygenase activity"/>
    <property type="evidence" value="ECO:0007669"/>
    <property type="project" value="UniProtKB-KW"/>
</dbReference>
<dbReference type="InterPro" id="IPR036188">
    <property type="entry name" value="FAD/NAD-bd_sf"/>
</dbReference>
<dbReference type="Gene3D" id="3.50.50.60">
    <property type="entry name" value="FAD/NAD(P)-binding domain"/>
    <property type="match status" value="1"/>
</dbReference>
<gene>
    <name evidence="5" type="ORF">ABOM_005625</name>
</gene>
<comment type="cofactor">
    <cofactor evidence="1">
        <name>FAD</name>
        <dbReference type="ChEBI" id="CHEBI:57692"/>
    </cofactor>
</comment>